<proteinExistence type="predicted"/>
<sequence length="81" mass="8654">MSAKPSYLKKWIRLGGLFLSVVIVLISIAATLVEGDAVYLICILPAVVLSASIMFGVILDKKMDESEAVQQAENLKSSSLG</sequence>
<evidence type="ECO:0000313" key="2">
    <source>
        <dbReference type="EMBL" id="VAW84838.1"/>
    </source>
</evidence>
<organism evidence="2">
    <name type="scientific">hydrothermal vent metagenome</name>
    <dbReference type="NCBI Taxonomy" id="652676"/>
    <lineage>
        <taxon>unclassified sequences</taxon>
        <taxon>metagenomes</taxon>
        <taxon>ecological metagenomes</taxon>
    </lineage>
</organism>
<keyword evidence="1" id="KW-0812">Transmembrane</keyword>
<reference evidence="2" key="1">
    <citation type="submission" date="2018-06" db="EMBL/GenBank/DDBJ databases">
        <authorList>
            <person name="Zhirakovskaya E."/>
        </authorList>
    </citation>
    <scope>NUCLEOTIDE SEQUENCE</scope>
</reference>
<name>A0A3B0YV46_9ZZZZ</name>
<dbReference type="EMBL" id="UOFP01000071">
    <property type="protein sequence ID" value="VAW84838.1"/>
    <property type="molecule type" value="Genomic_DNA"/>
</dbReference>
<evidence type="ECO:0000256" key="1">
    <source>
        <dbReference type="SAM" id="Phobius"/>
    </source>
</evidence>
<feature type="transmembrane region" description="Helical" evidence="1">
    <location>
        <begin position="12"/>
        <end position="32"/>
    </location>
</feature>
<gene>
    <name evidence="2" type="ORF">MNBD_GAMMA18-921</name>
</gene>
<feature type="transmembrane region" description="Helical" evidence="1">
    <location>
        <begin position="38"/>
        <end position="59"/>
    </location>
</feature>
<accession>A0A3B0YV46</accession>
<protein>
    <submittedName>
        <fullName evidence="2">Uncharacterized protein</fullName>
    </submittedName>
</protein>
<keyword evidence="1" id="KW-0472">Membrane</keyword>
<keyword evidence="1" id="KW-1133">Transmembrane helix</keyword>
<dbReference type="AlphaFoldDB" id="A0A3B0YV46"/>